<proteinExistence type="predicted"/>
<keyword evidence="1" id="KW-1133">Transmembrane helix</keyword>
<keyword evidence="1" id="KW-0812">Transmembrane</keyword>
<reference evidence="2" key="1">
    <citation type="submission" date="2015-07" db="EMBL/GenBank/DDBJ databases">
        <title>MeaNS - Measles Nucleotide Surveillance Program.</title>
        <authorList>
            <person name="Tran T."/>
            <person name="Druce J."/>
        </authorList>
    </citation>
    <scope>NUCLEOTIDE SEQUENCE</scope>
    <source>
        <strain evidence="2">UCB-OBI-ISO-001</strain>
        <tissue evidence="2">Gonad</tissue>
    </source>
</reference>
<evidence type="ECO:0000313" key="2">
    <source>
        <dbReference type="EMBL" id="KOF92544.1"/>
    </source>
</evidence>
<sequence>MLCWKGMIITASGSFSLYITLKATFNIIVCVCVSQQVKLAKMSSIVFRCSTYRGGKASYMAVTICQVIQLEKKIKTNKKKNFVATASIRREAT</sequence>
<dbReference type="AlphaFoldDB" id="A0A0L8HTM2"/>
<evidence type="ECO:0000256" key="1">
    <source>
        <dbReference type="SAM" id="Phobius"/>
    </source>
</evidence>
<protein>
    <submittedName>
        <fullName evidence="2">Uncharacterized protein</fullName>
    </submittedName>
</protein>
<dbReference type="EMBL" id="KQ417305">
    <property type="protein sequence ID" value="KOF92544.1"/>
    <property type="molecule type" value="Genomic_DNA"/>
</dbReference>
<name>A0A0L8HTM2_OCTBM</name>
<feature type="transmembrane region" description="Helical" evidence="1">
    <location>
        <begin position="15"/>
        <end position="34"/>
    </location>
</feature>
<organism evidence="2">
    <name type="scientific">Octopus bimaculoides</name>
    <name type="common">California two-spotted octopus</name>
    <dbReference type="NCBI Taxonomy" id="37653"/>
    <lineage>
        <taxon>Eukaryota</taxon>
        <taxon>Metazoa</taxon>
        <taxon>Spiralia</taxon>
        <taxon>Lophotrochozoa</taxon>
        <taxon>Mollusca</taxon>
        <taxon>Cephalopoda</taxon>
        <taxon>Coleoidea</taxon>
        <taxon>Octopodiformes</taxon>
        <taxon>Octopoda</taxon>
        <taxon>Incirrata</taxon>
        <taxon>Octopodidae</taxon>
        <taxon>Octopus</taxon>
    </lineage>
</organism>
<accession>A0A0L8HTM2</accession>
<keyword evidence="1" id="KW-0472">Membrane</keyword>
<gene>
    <name evidence="2" type="ORF">OCBIM_22006238mg</name>
</gene>